<dbReference type="eggNOG" id="KOG0048">
    <property type="taxonomic scope" value="Eukaryota"/>
</dbReference>
<evidence type="ECO:0000259" key="3">
    <source>
        <dbReference type="PROSITE" id="PS50090"/>
    </source>
</evidence>
<proteinExistence type="predicted"/>
<dbReference type="EMBL" id="GL378336">
    <property type="protein sequence ID" value="EFJ49147.1"/>
    <property type="molecule type" value="Genomic_DNA"/>
</dbReference>
<evidence type="ECO:0000256" key="2">
    <source>
        <dbReference type="ARBA" id="ARBA00023125"/>
    </source>
</evidence>
<feature type="domain" description="Myb-like" evidence="3">
    <location>
        <begin position="51"/>
        <end position="96"/>
    </location>
</feature>
<dbReference type="InterPro" id="IPR001005">
    <property type="entry name" value="SANT/Myb"/>
</dbReference>
<dbReference type="Proteomes" id="UP000001058">
    <property type="component" value="Unassembled WGS sequence"/>
</dbReference>
<dbReference type="AlphaFoldDB" id="D8TT75"/>
<keyword evidence="6" id="KW-1185">Reference proteome</keyword>
<dbReference type="Pfam" id="PF00249">
    <property type="entry name" value="Myb_DNA-binding"/>
    <property type="match status" value="2"/>
</dbReference>
<dbReference type="CDD" id="cd00167">
    <property type="entry name" value="SANT"/>
    <property type="match status" value="2"/>
</dbReference>
<evidence type="ECO:0000256" key="1">
    <source>
        <dbReference type="ARBA" id="ARBA00022737"/>
    </source>
</evidence>
<keyword evidence="1" id="KW-0677">Repeat</keyword>
<dbReference type="PANTHER" id="PTHR45614">
    <property type="entry name" value="MYB PROTEIN-RELATED"/>
    <property type="match status" value="1"/>
</dbReference>
<dbReference type="FunFam" id="1.10.10.60:FF:000010">
    <property type="entry name" value="Transcriptional activator Myb isoform A"/>
    <property type="match status" value="1"/>
</dbReference>
<sequence length="96" mass="10936">MALKTAWTESEDALLRQLVEEKGPKNWGLIAAQIKTKSGKQCRRRWTNFLNADLKTGGWTPQEDNILMEGHKMHGNKWTEIAKMVGGRTDNAVKNR</sequence>
<protein>
    <submittedName>
        <fullName evidence="5">Transcription factor Myb12</fullName>
    </submittedName>
</protein>
<feature type="domain" description="HTH myb-type" evidence="4">
    <location>
        <begin position="1"/>
        <end position="54"/>
    </location>
</feature>
<evidence type="ECO:0000313" key="5">
    <source>
        <dbReference type="EMBL" id="EFJ49147.1"/>
    </source>
</evidence>
<dbReference type="GO" id="GO:0005634">
    <property type="term" value="C:nucleus"/>
    <property type="evidence" value="ECO:0007669"/>
    <property type="project" value="TreeGrafter"/>
</dbReference>
<dbReference type="Gene3D" id="1.10.10.60">
    <property type="entry name" value="Homeodomain-like"/>
    <property type="match status" value="2"/>
</dbReference>
<accession>D8TT75</accession>
<dbReference type="GO" id="GO:0000981">
    <property type="term" value="F:DNA-binding transcription factor activity, RNA polymerase II-specific"/>
    <property type="evidence" value="ECO:0007669"/>
    <property type="project" value="TreeGrafter"/>
</dbReference>
<evidence type="ECO:0000313" key="6">
    <source>
        <dbReference type="Proteomes" id="UP000001058"/>
    </source>
</evidence>
<dbReference type="RefSeq" id="XP_002949595.1">
    <property type="nucleotide sequence ID" value="XM_002949549.1"/>
</dbReference>
<dbReference type="STRING" id="3068.D8TT75"/>
<dbReference type="KEGG" id="vcn:VOLCADRAFT_59636"/>
<feature type="domain" description="HTH myb-type" evidence="4">
    <location>
        <begin position="55"/>
        <end position="96"/>
    </location>
</feature>
<dbReference type="GeneID" id="9618766"/>
<dbReference type="PROSITE" id="PS50090">
    <property type="entry name" value="MYB_LIKE"/>
    <property type="match status" value="2"/>
</dbReference>
<dbReference type="InterPro" id="IPR017930">
    <property type="entry name" value="Myb_dom"/>
</dbReference>
<dbReference type="InParanoid" id="D8TT75"/>
<dbReference type="InterPro" id="IPR050560">
    <property type="entry name" value="MYB_TF"/>
</dbReference>
<keyword evidence="2" id="KW-0238">DNA-binding</keyword>
<dbReference type="OrthoDB" id="2143914at2759"/>
<gene>
    <name evidence="5" type="primary">myb12</name>
    <name evidence="5" type="ORF">VOLCADRAFT_59636</name>
</gene>
<dbReference type="PROSITE" id="PS51294">
    <property type="entry name" value="HTH_MYB"/>
    <property type="match status" value="2"/>
</dbReference>
<dbReference type="SUPFAM" id="SSF46689">
    <property type="entry name" value="Homeodomain-like"/>
    <property type="match status" value="1"/>
</dbReference>
<evidence type="ECO:0000259" key="4">
    <source>
        <dbReference type="PROSITE" id="PS51294"/>
    </source>
</evidence>
<dbReference type="PANTHER" id="PTHR45614:SF76">
    <property type="entry name" value="TRANSCRIPTION FACTOR MYB124"/>
    <property type="match status" value="1"/>
</dbReference>
<dbReference type="GO" id="GO:0000978">
    <property type="term" value="F:RNA polymerase II cis-regulatory region sequence-specific DNA binding"/>
    <property type="evidence" value="ECO:0007669"/>
    <property type="project" value="TreeGrafter"/>
</dbReference>
<dbReference type="SMART" id="SM00717">
    <property type="entry name" value="SANT"/>
    <property type="match status" value="2"/>
</dbReference>
<reference evidence="5 6" key="1">
    <citation type="journal article" date="2010" name="Science">
        <title>Genomic analysis of organismal complexity in the multicellular green alga Volvox carteri.</title>
        <authorList>
            <person name="Prochnik S.E."/>
            <person name="Umen J."/>
            <person name="Nedelcu A.M."/>
            <person name="Hallmann A."/>
            <person name="Miller S.M."/>
            <person name="Nishii I."/>
            <person name="Ferris P."/>
            <person name="Kuo A."/>
            <person name="Mitros T."/>
            <person name="Fritz-Laylin L.K."/>
            <person name="Hellsten U."/>
            <person name="Chapman J."/>
            <person name="Simakov O."/>
            <person name="Rensing S.A."/>
            <person name="Terry A."/>
            <person name="Pangilinan J."/>
            <person name="Kapitonov V."/>
            <person name="Jurka J."/>
            <person name="Salamov A."/>
            <person name="Shapiro H."/>
            <person name="Schmutz J."/>
            <person name="Grimwood J."/>
            <person name="Lindquist E."/>
            <person name="Lucas S."/>
            <person name="Grigoriev I.V."/>
            <person name="Schmitt R."/>
            <person name="Kirk D."/>
            <person name="Rokhsar D.S."/>
        </authorList>
    </citation>
    <scope>NUCLEOTIDE SEQUENCE [LARGE SCALE GENOMIC DNA]</scope>
    <source>
        <strain evidence="6">f. Nagariensis / Eve</strain>
    </source>
</reference>
<feature type="domain" description="Myb-like" evidence="3">
    <location>
        <begin position="4"/>
        <end position="50"/>
    </location>
</feature>
<dbReference type="InterPro" id="IPR009057">
    <property type="entry name" value="Homeodomain-like_sf"/>
</dbReference>
<name>D8TT75_VOLCA</name>
<organism evidence="6">
    <name type="scientific">Volvox carteri f. nagariensis</name>
    <dbReference type="NCBI Taxonomy" id="3068"/>
    <lineage>
        <taxon>Eukaryota</taxon>
        <taxon>Viridiplantae</taxon>
        <taxon>Chlorophyta</taxon>
        <taxon>core chlorophytes</taxon>
        <taxon>Chlorophyceae</taxon>
        <taxon>CS clade</taxon>
        <taxon>Chlamydomonadales</taxon>
        <taxon>Volvocaceae</taxon>
        <taxon>Volvox</taxon>
    </lineage>
</organism>